<dbReference type="Pfam" id="PF10646">
    <property type="entry name" value="Germane"/>
    <property type="match status" value="1"/>
</dbReference>
<dbReference type="InterPro" id="IPR019606">
    <property type="entry name" value="GerMN"/>
</dbReference>
<dbReference type="InterPro" id="IPR018910">
    <property type="entry name" value="LpqB_C"/>
</dbReference>
<keyword evidence="2" id="KW-0812">Transmembrane</keyword>
<evidence type="ECO:0000256" key="2">
    <source>
        <dbReference type="SAM" id="Phobius"/>
    </source>
</evidence>
<dbReference type="RefSeq" id="WP_179819419.1">
    <property type="nucleotide sequence ID" value="NZ_JACCCO010000001.1"/>
</dbReference>
<dbReference type="Pfam" id="PF10647">
    <property type="entry name" value="Gmad1"/>
    <property type="match status" value="1"/>
</dbReference>
<comment type="caution">
    <text evidence="4">The sequence shown here is derived from an EMBL/GenBank/DDBJ whole genome shotgun (WGS) entry which is preliminary data.</text>
</comment>
<name>A0A852UQL7_9ACTN</name>
<feature type="compositionally biased region" description="Basic and acidic residues" evidence="1">
    <location>
        <begin position="1"/>
        <end position="11"/>
    </location>
</feature>
<keyword evidence="2" id="KW-1133">Transmembrane helix</keyword>
<proteinExistence type="predicted"/>
<sequence length="611" mass="66030">MRTETVVHGTERPAPSGRTARARRLTRTGRRVGAVSLVMALSCVSAACSVIPVGGRSAVVDDVRKGNPLGDPYARVIAVPPEAGWTPEQVVAGFRAAMASVDDRDRGIARRYLTDDFARKWDPQSGVTVYKQGEVQPPPEQGDGTARVVLKGTLTAIIDQDGRYRPTGGPLNEPFSLVKGPSGWRINAAPDGLLLSEADVERAYLKANLYFLDSAWKGLVVDQVRVPIDPTANFAKTIVQRLLKGPSSLLKGAVNTAFKPGTQLLGVDTQDDRVVINLSKPVDSDLIGPMSAQIAGTLAELTRGGWDFEVRVKGEPYYSDSLLPIDAQEHIDFDTWMTPGDVHPYFLADGALRTLGRDNVGQPVPGQAGENDGARTRPAISDQWQVAALSAGEREIAVTQMTPGGQWRPWIAGTSLTPPSWDRYHTLWTVDRLDDHTSKVLRHDGRKQYDVSAPDLETVRVEALRIARDGVHVAAVVRSGTEEEVKIGTVTGQGAATKITNLHPVVNVEPNQTVKDIAWKDGTTLYVLTGKSELLEASVVAEPKQLPSNPQIQSITALNGSLLAGAKDDDGNWQLLSWNRNSAQWEAVVKNENGSTSFTKDGPSYPAYPLG</sequence>
<dbReference type="Proteomes" id="UP000576393">
    <property type="component" value="Unassembled WGS sequence"/>
</dbReference>
<organism evidence="4 5">
    <name type="scientific">Streptosporangium sandarakinum</name>
    <dbReference type="NCBI Taxonomy" id="1260955"/>
    <lineage>
        <taxon>Bacteria</taxon>
        <taxon>Bacillati</taxon>
        <taxon>Actinomycetota</taxon>
        <taxon>Actinomycetes</taxon>
        <taxon>Streptosporangiales</taxon>
        <taxon>Streptosporangiaceae</taxon>
        <taxon>Streptosporangium</taxon>
    </lineage>
</organism>
<evidence type="ECO:0000256" key="1">
    <source>
        <dbReference type="SAM" id="MobiDB-lite"/>
    </source>
</evidence>
<accession>A0A852UQL7</accession>
<protein>
    <recommendedName>
        <fullName evidence="3">GerMN domain-containing protein</fullName>
    </recommendedName>
</protein>
<dbReference type="InterPro" id="IPR059026">
    <property type="entry name" value="LpqB_N"/>
</dbReference>
<feature type="region of interest" description="Disordered" evidence="1">
    <location>
        <begin position="1"/>
        <end position="23"/>
    </location>
</feature>
<dbReference type="SMART" id="SM00909">
    <property type="entry name" value="Germane"/>
    <property type="match status" value="1"/>
</dbReference>
<keyword evidence="5" id="KW-1185">Reference proteome</keyword>
<evidence type="ECO:0000259" key="3">
    <source>
        <dbReference type="SMART" id="SM00909"/>
    </source>
</evidence>
<evidence type="ECO:0000313" key="5">
    <source>
        <dbReference type="Proteomes" id="UP000576393"/>
    </source>
</evidence>
<dbReference type="EMBL" id="JACCCO010000001">
    <property type="protein sequence ID" value="NYF39817.1"/>
    <property type="molecule type" value="Genomic_DNA"/>
</dbReference>
<dbReference type="Pfam" id="PF25976">
    <property type="entry name" value="LpqB_N"/>
    <property type="match status" value="1"/>
</dbReference>
<evidence type="ECO:0000313" key="4">
    <source>
        <dbReference type="EMBL" id="NYF39817.1"/>
    </source>
</evidence>
<keyword evidence="2" id="KW-0472">Membrane</keyword>
<feature type="transmembrane region" description="Helical" evidence="2">
    <location>
        <begin position="32"/>
        <end position="55"/>
    </location>
</feature>
<gene>
    <name evidence="4" type="ORF">HDA43_001976</name>
</gene>
<reference evidence="4 5" key="1">
    <citation type="submission" date="2020-07" db="EMBL/GenBank/DDBJ databases">
        <title>Sequencing the genomes of 1000 actinobacteria strains.</title>
        <authorList>
            <person name="Klenk H.-P."/>
        </authorList>
    </citation>
    <scope>NUCLEOTIDE SEQUENCE [LARGE SCALE GENOMIC DNA]</scope>
    <source>
        <strain evidence="4 5">DSM 45763</strain>
    </source>
</reference>
<feature type="domain" description="GerMN" evidence="3">
    <location>
        <begin position="235"/>
        <end position="321"/>
    </location>
</feature>
<dbReference type="AlphaFoldDB" id="A0A852UQL7"/>